<dbReference type="InterPro" id="IPR002173">
    <property type="entry name" value="Carboh/pur_kinase_PfkB_CS"/>
</dbReference>
<feature type="domain" description="Protein kinase" evidence="13">
    <location>
        <begin position="1115"/>
        <end position="1421"/>
    </location>
</feature>
<feature type="compositionally biased region" description="Basic residues" evidence="12">
    <location>
        <begin position="1089"/>
        <end position="1098"/>
    </location>
</feature>
<dbReference type="PROSITE" id="PS00584">
    <property type="entry name" value="PFKB_KINASES_2"/>
    <property type="match status" value="1"/>
</dbReference>
<dbReference type="InterPro" id="IPR011009">
    <property type="entry name" value="Kinase-like_dom_sf"/>
</dbReference>
<feature type="compositionally biased region" description="Low complexity" evidence="12">
    <location>
        <begin position="860"/>
        <end position="877"/>
    </location>
</feature>
<dbReference type="CDD" id="cd05123">
    <property type="entry name" value="STKc_AGC"/>
    <property type="match status" value="1"/>
</dbReference>
<dbReference type="PROSITE" id="PS00108">
    <property type="entry name" value="PROTEIN_KINASE_ST"/>
    <property type="match status" value="1"/>
</dbReference>
<dbReference type="PROSITE" id="PS50088">
    <property type="entry name" value="ANK_REPEAT"/>
    <property type="match status" value="4"/>
</dbReference>
<evidence type="ECO:0000256" key="3">
    <source>
        <dbReference type="ARBA" id="ARBA00010688"/>
    </source>
</evidence>
<dbReference type="Gene3D" id="3.40.1190.20">
    <property type="match status" value="1"/>
</dbReference>
<sequence>MQVTKAEALLAKYELKANDAILAEEKHEPIYAEIVKDYEITYVAGGASQNAARGAAYVLPPDSVVYTGCVGNDDLAEQLKAANKREGLREVYYVLPGEKTGACAVVITGHHRSLVTTLRAAEKFSIEHLKSPTVAPLVEDAKVFYVEGYFLTHGTESTVYLSQKASAASKVFAINFSAPFIPQFFGAQLQQIMPFCDIVIGNEAEAESWASANGLANPKDIPAVAKAIAALPKSNASRPRVVVITQGADSTVLVSSAEPEKVNVYAVHALTDAEIIDTNGAGDAFAGGFLGAYVLGKTLDECVEAGHKLGSIVKALFFLLTVMTMFLDLPVELILDIGALLTTSSSAIPIFRSLNALAQTCTALHIALSPVLYKACVENRVTEEWTLVYAVEHELDGSLARLADAGASLDLEVASTSESISLIHYAASRGSPTIVRKLLELHPDGDSWGRRRSAGGAGKTPLDYAALHGQMEVVRMLATISAPTRNGGGCETQEKYLGRALCAAANHGIVEAISYFLTLKDANIEYQDHSAGTPLCEAIRGHQLSAVRALLDAGANANSRDEEHHSPLHVAVENVAGDDIVSALLDGGADINAVNSTQSTPLHHALRQQVSVARAVEVVRLTHLLLHRGADPTAVNNLGQTPLFLACAAGKGRSVSRLVELLLEFGAGETVERRDYGEGPRPSRNPVLIALTMANAPVLQEMMPYIVDPELKSTVEGWLKLRNRSKQPDCKSTSTVTDPRRKLRSSRQSAQEFVFVEANIPTDPNTMDAARRPRINQQDGPWSVSVAESPEDQRSYSIYIKTPTHNLTLTRTANELVDLDRKLREAHPGTKLPDLPIDSQAAGKRKTKSAFLNTLSRLASPNTNRTSRPTSSTKRTPAASPQVESSDPFLSFGDGPSSGPAPPPSGPSTALAAYLTTVSNAPALRQARVWKRFVRVRTDDLESVRVERAIKRVRSDLASHTGGSGLRGKENIAVDVGIKEDEPAEPTSATDDSEQPQQPEPQPSASDDQIAPAPATTDQEPTTTLPVPEAARIPRSQSADPDKSSRLSRVFTQEAEQTDPEDMTSSQLGETEPEDNSSISTTGNDSQPKKRRSKKKLRGLSLPRKSTRKVVIDDFDMMRVLGKGCAGKVLLVKHKNTSDLYALKAITKRHVLAHQELQHTLTEQAVLKRMAAENKDPFVVKLWWSFHDKENLFLVMDFHPGGDLATQLARWGRLGRDRARFYAAEIVEGVEGLHAAGVIYRDLKPENILIGADGHIVLTDFGLSKEFPRRTTATTAPPTPSGRDFASTGALPATPPWMRPEKGGELAAGWPGQPVGQAADTTTTFCGTAEYLAPEVIQGLAYSYEVDWWSFGTMLYEMLTGITPFWANNHSDMYVRVLQDELQFPDDRAMDQDTKSLIRGLLQRNPALRMCEPRIKRHPYFSMIDWSHVYYKRYIPPYIPPIDPSNASDTQNFDDTFLDMEPVLDAADDDAMDTDQEPATDAERTDGEESNTTPSQSRSSSIHPTPNGQAGPKAEEDESVDVFDGYSFKGRHSVLIDDEDEEEDGSGSEEGSGEEEDEDEDVLRDVDVRLEPETPTEKGTVEGDDTVEGPDDDAEPKTPEARPVVPAGQVPPIEDEISEEPRDEPAPPPPPRDEPQPKPRRSKDLSHVDAPPVPEKAAPDVPPKAAKPPKRPARREKSGVPALDRRLADEDMATEKEDEMDEEDEEWDFIDAVDGEDRNGAKGTSLFARGVVDRYRLAVFRKSSTPTARSVSGLSQAETEGSTPGGSPSPSQRRGRTGAGLTFRKHPRQFLRPKSPAQPPPSSFSSKSSSFTKTMSMSNSATMSASSSSGGLLTPSTSASIAAITAGSPSLKSKESAISVSALSSSSGDDGGVLSDGGVIRGRPTAQSSPEMDRKPSSGKKLRKYKENAEKVFSFLSSGSPRDKDRS</sequence>
<feature type="compositionally biased region" description="Basic and acidic residues" evidence="12">
    <location>
        <begin position="1675"/>
        <end position="1695"/>
    </location>
</feature>
<feature type="non-terminal residue" evidence="15">
    <location>
        <position position="1"/>
    </location>
</feature>
<keyword evidence="8" id="KW-0547">Nucleotide-binding</keyword>
<feature type="compositionally biased region" description="Low complexity" evidence="12">
    <location>
        <begin position="1490"/>
        <end position="1506"/>
    </location>
</feature>
<accession>A0ABQ0M6F7</accession>
<comment type="similarity">
    <text evidence="3">Belongs to the carbohydrate kinase PfkB family.</text>
</comment>
<name>A0ABQ0M6F7_MYCCL</name>
<feature type="region of interest" description="Disordered" evidence="12">
    <location>
        <begin position="827"/>
        <end position="846"/>
    </location>
</feature>
<dbReference type="Gene3D" id="3.30.1110.10">
    <property type="match status" value="1"/>
</dbReference>
<evidence type="ECO:0000256" key="9">
    <source>
        <dbReference type="ARBA" id="ARBA00022777"/>
    </source>
</evidence>
<feature type="compositionally biased region" description="Low complexity" evidence="12">
    <location>
        <begin position="1803"/>
        <end position="1868"/>
    </location>
</feature>
<dbReference type="SUPFAM" id="SSF48403">
    <property type="entry name" value="Ankyrin repeat"/>
    <property type="match status" value="1"/>
</dbReference>
<dbReference type="PANTHER" id="PTHR45769">
    <property type="entry name" value="ADENOSINE KINASE"/>
    <property type="match status" value="1"/>
</dbReference>
<dbReference type="Gene3D" id="1.10.510.10">
    <property type="entry name" value="Transferase(Phosphotransferase) domain 1"/>
    <property type="match status" value="2"/>
</dbReference>
<gene>
    <name evidence="15" type="ORF">MCHLO_15052</name>
</gene>
<feature type="repeat" description="ANK" evidence="11">
    <location>
        <begin position="638"/>
        <end position="674"/>
    </location>
</feature>
<dbReference type="InterPro" id="IPR000719">
    <property type="entry name" value="Prot_kinase_dom"/>
</dbReference>
<protein>
    <recommendedName>
        <fullName evidence="4">adenosine kinase</fullName>
        <ecNumber evidence="4">2.7.1.20</ecNumber>
    </recommendedName>
</protein>
<feature type="region of interest" description="Disordered" evidence="12">
    <location>
        <begin position="1469"/>
        <end position="1706"/>
    </location>
</feature>
<evidence type="ECO:0000256" key="7">
    <source>
        <dbReference type="ARBA" id="ARBA00022726"/>
    </source>
</evidence>
<feature type="compositionally biased region" description="Low complexity" evidence="12">
    <location>
        <begin position="1759"/>
        <end position="1772"/>
    </location>
</feature>
<dbReference type="Proteomes" id="UP000815677">
    <property type="component" value="Unassembled WGS sequence"/>
</dbReference>
<feature type="compositionally biased region" description="Acidic residues" evidence="12">
    <location>
        <begin position="1469"/>
        <end position="1480"/>
    </location>
</feature>
<dbReference type="SMART" id="SM00220">
    <property type="entry name" value="S_TKc"/>
    <property type="match status" value="1"/>
</dbReference>
<dbReference type="PROSITE" id="PS51285">
    <property type="entry name" value="AGC_KINASE_CTER"/>
    <property type="match status" value="1"/>
</dbReference>
<evidence type="ECO:0000256" key="11">
    <source>
        <dbReference type="PROSITE-ProRule" id="PRU00023"/>
    </source>
</evidence>
<dbReference type="InterPro" id="IPR029056">
    <property type="entry name" value="Ribokinase-like"/>
</dbReference>
<dbReference type="PROSITE" id="PS50297">
    <property type="entry name" value="ANK_REP_REGION"/>
    <property type="match status" value="3"/>
</dbReference>
<comment type="cofactor">
    <cofactor evidence="1">
        <name>Mg(2+)</name>
        <dbReference type="ChEBI" id="CHEBI:18420"/>
    </cofactor>
</comment>
<evidence type="ECO:0000313" key="16">
    <source>
        <dbReference type="Proteomes" id="UP000815677"/>
    </source>
</evidence>
<feature type="repeat" description="ANK" evidence="11">
    <location>
        <begin position="530"/>
        <end position="562"/>
    </location>
</feature>
<feature type="domain" description="AGC-kinase C-terminal" evidence="14">
    <location>
        <begin position="1422"/>
        <end position="1538"/>
    </location>
</feature>
<dbReference type="SMART" id="SM00248">
    <property type="entry name" value="ANK"/>
    <property type="match status" value="6"/>
</dbReference>
<dbReference type="Pfam" id="PF12796">
    <property type="entry name" value="Ank_2"/>
    <property type="match status" value="2"/>
</dbReference>
<dbReference type="InterPro" id="IPR011611">
    <property type="entry name" value="PfkB_dom"/>
</dbReference>
<feature type="region of interest" description="Disordered" evidence="12">
    <location>
        <begin position="982"/>
        <end position="1100"/>
    </location>
</feature>
<dbReference type="SUPFAM" id="SSF53613">
    <property type="entry name" value="Ribokinase-like"/>
    <property type="match status" value="1"/>
</dbReference>
<feature type="compositionally biased region" description="Polar residues" evidence="12">
    <location>
        <begin position="1076"/>
        <end position="1086"/>
    </location>
</feature>
<comment type="pathway">
    <text evidence="2">Purine metabolism; AMP biosynthesis via salvage pathway; AMP from adenosine: step 1/1.</text>
</comment>
<keyword evidence="11" id="KW-0040">ANK repeat</keyword>
<feature type="repeat" description="ANK" evidence="11">
    <location>
        <begin position="563"/>
        <end position="596"/>
    </location>
</feature>
<feature type="region of interest" description="Disordered" evidence="12">
    <location>
        <begin position="726"/>
        <end position="748"/>
    </location>
</feature>
<feature type="compositionally biased region" description="Basic and acidic residues" evidence="12">
    <location>
        <begin position="1619"/>
        <end position="1647"/>
    </location>
</feature>
<dbReference type="InterPro" id="IPR001805">
    <property type="entry name" value="Adenokinase"/>
</dbReference>
<feature type="region of interest" description="Disordered" evidence="12">
    <location>
        <begin position="1269"/>
        <end position="1290"/>
    </location>
</feature>
<keyword evidence="16" id="KW-1185">Reference proteome</keyword>
<evidence type="ECO:0000256" key="12">
    <source>
        <dbReference type="SAM" id="MobiDB-lite"/>
    </source>
</evidence>
<feature type="region of interest" description="Disordered" evidence="12">
    <location>
        <begin position="853"/>
        <end position="908"/>
    </location>
</feature>
<dbReference type="PROSITE" id="PS50011">
    <property type="entry name" value="PROTEIN_KINASE_DOM"/>
    <property type="match status" value="1"/>
</dbReference>
<dbReference type="Pfam" id="PF00069">
    <property type="entry name" value="Pkinase"/>
    <property type="match status" value="2"/>
</dbReference>
<dbReference type="InterPro" id="IPR000961">
    <property type="entry name" value="AGC-kinase_C"/>
</dbReference>
<dbReference type="InterPro" id="IPR008271">
    <property type="entry name" value="Ser/Thr_kinase_AS"/>
</dbReference>
<feature type="region of interest" description="Disordered" evidence="12">
    <location>
        <begin position="1740"/>
        <end position="1906"/>
    </location>
</feature>
<dbReference type="EMBL" id="DF849757">
    <property type="protein sequence ID" value="GAT58644.1"/>
    <property type="molecule type" value="Genomic_DNA"/>
</dbReference>
<evidence type="ECO:0000256" key="1">
    <source>
        <dbReference type="ARBA" id="ARBA00001946"/>
    </source>
</evidence>
<dbReference type="EC" id="2.7.1.20" evidence="4"/>
<evidence type="ECO:0000259" key="13">
    <source>
        <dbReference type="PROSITE" id="PS50011"/>
    </source>
</evidence>
<dbReference type="InterPro" id="IPR036770">
    <property type="entry name" value="Ankyrin_rpt-contain_sf"/>
</dbReference>
<evidence type="ECO:0000256" key="10">
    <source>
        <dbReference type="ARBA" id="ARBA00022840"/>
    </source>
</evidence>
<evidence type="ECO:0000256" key="6">
    <source>
        <dbReference type="ARBA" id="ARBA00022679"/>
    </source>
</evidence>
<feature type="compositionally biased region" description="Basic and acidic residues" evidence="12">
    <location>
        <begin position="1563"/>
        <end position="1581"/>
    </location>
</feature>
<keyword evidence="10" id="KW-0067">ATP-binding</keyword>
<evidence type="ECO:0000313" key="15">
    <source>
        <dbReference type="EMBL" id="GAT58644.1"/>
    </source>
</evidence>
<dbReference type="Gene3D" id="3.30.200.20">
    <property type="entry name" value="Phosphorylase Kinase, domain 1"/>
    <property type="match status" value="2"/>
</dbReference>
<dbReference type="InterPro" id="IPR045270">
    <property type="entry name" value="STKc_AGC"/>
</dbReference>
<feature type="compositionally biased region" description="Acidic residues" evidence="12">
    <location>
        <begin position="1536"/>
        <end position="1562"/>
    </location>
</feature>
<keyword evidence="7" id="KW-0660">Purine salvage</keyword>
<dbReference type="PANTHER" id="PTHR45769:SF3">
    <property type="entry name" value="ADENOSINE KINASE"/>
    <property type="match status" value="1"/>
</dbReference>
<keyword evidence="5" id="KW-0723">Serine/threonine-protein kinase</keyword>
<reference evidence="15" key="1">
    <citation type="submission" date="2014-09" db="EMBL/GenBank/DDBJ databases">
        <title>Genome sequence of the luminous mushroom Mycena chlorophos for searching fungal bioluminescence genes.</title>
        <authorList>
            <person name="Tanaka Y."/>
            <person name="Kasuga D."/>
            <person name="Oba Y."/>
            <person name="Hase S."/>
            <person name="Sato K."/>
            <person name="Oba Y."/>
            <person name="Sakakibara Y."/>
        </authorList>
    </citation>
    <scope>NUCLEOTIDE SEQUENCE</scope>
</reference>
<feature type="compositionally biased region" description="Polar residues" evidence="12">
    <location>
        <begin position="1742"/>
        <end position="1758"/>
    </location>
</feature>
<dbReference type="InterPro" id="IPR002110">
    <property type="entry name" value="Ankyrin_rpt"/>
</dbReference>
<evidence type="ECO:0000256" key="5">
    <source>
        <dbReference type="ARBA" id="ARBA00022527"/>
    </source>
</evidence>
<evidence type="ECO:0000259" key="14">
    <source>
        <dbReference type="PROSITE" id="PS51285"/>
    </source>
</evidence>
<dbReference type="Pfam" id="PF00294">
    <property type="entry name" value="PfkB"/>
    <property type="match status" value="1"/>
</dbReference>
<feature type="compositionally biased region" description="Acidic residues" evidence="12">
    <location>
        <begin position="1582"/>
        <end position="1594"/>
    </location>
</feature>
<organism evidence="15 16">
    <name type="scientific">Mycena chlorophos</name>
    <name type="common">Agaric fungus</name>
    <name type="synonym">Agaricus chlorophos</name>
    <dbReference type="NCBI Taxonomy" id="658473"/>
    <lineage>
        <taxon>Eukaryota</taxon>
        <taxon>Fungi</taxon>
        <taxon>Dikarya</taxon>
        <taxon>Basidiomycota</taxon>
        <taxon>Agaricomycotina</taxon>
        <taxon>Agaricomycetes</taxon>
        <taxon>Agaricomycetidae</taxon>
        <taxon>Agaricales</taxon>
        <taxon>Marasmiineae</taxon>
        <taxon>Mycenaceae</taxon>
        <taxon>Mycena</taxon>
    </lineage>
</organism>
<keyword evidence="6" id="KW-0808">Transferase</keyword>
<proteinExistence type="inferred from homology"/>
<feature type="repeat" description="ANK" evidence="11">
    <location>
        <begin position="457"/>
        <end position="477"/>
    </location>
</feature>
<dbReference type="Gene3D" id="1.25.40.20">
    <property type="entry name" value="Ankyrin repeat-containing domain"/>
    <property type="match status" value="1"/>
</dbReference>
<dbReference type="PRINTS" id="PR00989">
    <property type="entry name" value="ADENOKINASE"/>
</dbReference>
<dbReference type="SMART" id="SM00133">
    <property type="entry name" value="S_TK_X"/>
    <property type="match status" value="1"/>
</dbReference>
<feature type="compositionally biased region" description="Polar residues" evidence="12">
    <location>
        <begin position="1016"/>
        <end position="1025"/>
    </location>
</feature>
<feature type="compositionally biased region" description="Acidic residues" evidence="12">
    <location>
        <begin position="1696"/>
        <end position="1706"/>
    </location>
</feature>
<keyword evidence="9" id="KW-0418">Kinase</keyword>
<dbReference type="PRINTS" id="PR01415">
    <property type="entry name" value="ANKYRIN"/>
</dbReference>
<evidence type="ECO:0000256" key="2">
    <source>
        <dbReference type="ARBA" id="ARBA00004801"/>
    </source>
</evidence>
<evidence type="ECO:0000256" key="4">
    <source>
        <dbReference type="ARBA" id="ARBA00012119"/>
    </source>
</evidence>
<dbReference type="CDD" id="cd01168">
    <property type="entry name" value="adenosine_kinase"/>
    <property type="match status" value="1"/>
</dbReference>
<evidence type="ECO:0000256" key="8">
    <source>
        <dbReference type="ARBA" id="ARBA00022741"/>
    </source>
</evidence>
<dbReference type="SUPFAM" id="SSF56112">
    <property type="entry name" value="Protein kinase-like (PK-like)"/>
    <property type="match status" value="1"/>
</dbReference>